<organism evidence="2 3">
    <name type="scientific">Streptomyces aurantiacus JA 4570</name>
    <dbReference type="NCBI Taxonomy" id="1286094"/>
    <lineage>
        <taxon>Bacteria</taxon>
        <taxon>Bacillati</taxon>
        <taxon>Actinomycetota</taxon>
        <taxon>Actinomycetes</taxon>
        <taxon>Kitasatosporales</taxon>
        <taxon>Streptomycetaceae</taxon>
        <taxon>Streptomyces</taxon>
        <taxon>Streptomyces aurantiacus group</taxon>
    </lineage>
</organism>
<reference evidence="2 3" key="1">
    <citation type="submission" date="2013-02" db="EMBL/GenBank/DDBJ databases">
        <title>Draft Genome Sequence of Streptomyces aurantiacus, Which Produces Setomimycin.</title>
        <authorList>
            <person name="Gruening B.A."/>
            <person name="Praeg A."/>
            <person name="Erxleben A."/>
            <person name="Guenther S."/>
            <person name="Mueller M."/>
        </authorList>
    </citation>
    <scope>NUCLEOTIDE SEQUENCE [LARGE SCALE GENOMIC DNA]</scope>
    <source>
        <strain evidence="2 3">JA 4570</strain>
    </source>
</reference>
<feature type="compositionally biased region" description="Low complexity" evidence="1">
    <location>
        <begin position="44"/>
        <end position="64"/>
    </location>
</feature>
<evidence type="ECO:0000313" key="2">
    <source>
        <dbReference type="EMBL" id="EPH39352.1"/>
    </source>
</evidence>
<sequence>MIPATDAPAVIASITTAGCICTVRLWIIGWSTCPSRTCTASTTPSAHSAIARPRSASATSTAMAPDRNAPRYGMYAPTKTSAPSPAAPGTRRISSPTVMHTASMSAMNVVPRMKPSTAVKARRAIASTVSADDAGTSERSAPAVLCESRRKKNTSSSASTAVAIISPTTLIPLTTPDAAVPPNLPSRSLELDARSSSEVPAAPKCFDRSPAAFFRDEMIWSPVSMRAATTMYVAPPTTASTAAQVSPAARERCTRIFTSRRYSGPSSAVPSSASSTGVTAVFSTVHSHTPTPATPATSRTTRHQAATRRTTSGRRVCTLPPEHGGTAYACGA</sequence>
<dbReference type="AlphaFoldDB" id="S4AD02"/>
<dbReference type="Proteomes" id="UP000014629">
    <property type="component" value="Unassembled WGS sequence"/>
</dbReference>
<protein>
    <submittedName>
        <fullName evidence="2">Putative UPF0118 membrane protein YubA</fullName>
    </submittedName>
</protein>
<evidence type="ECO:0000313" key="3">
    <source>
        <dbReference type="Proteomes" id="UP000014629"/>
    </source>
</evidence>
<comment type="caution">
    <text evidence="2">The sequence shown here is derived from an EMBL/GenBank/DDBJ whole genome shotgun (WGS) entry which is preliminary data.</text>
</comment>
<feature type="region of interest" description="Disordered" evidence="1">
    <location>
        <begin position="286"/>
        <end position="332"/>
    </location>
</feature>
<dbReference type="PATRIC" id="fig|1286094.4.peg.7515"/>
<evidence type="ECO:0000256" key="1">
    <source>
        <dbReference type="SAM" id="MobiDB-lite"/>
    </source>
</evidence>
<name>S4AD02_9ACTN</name>
<accession>S4AD02</accession>
<proteinExistence type="predicted"/>
<gene>
    <name evidence="2" type="ORF">STRAU_7587</name>
</gene>
<feature type="region of interest" description="Disordered" evidence="1">
    <location>
        <begin position="41"/>
        <end position="70"/>
    </location>
</feature>
<keyword evidence="3" id="KW-1185">Reference proteome</keyword>
<feature type="compositionally biased region" description="Low complexity" evidence="1">
    <location>
        <begin position="286"/>
        <end position="299"/>
    </location>
</feature>
<dbReference type="EMBL" id="AOPZ01000549">
    <property type="protein sequence ID" value="EPH39352.1"/>
    <property type="molecule type" value="Genomic_DNA"/>
</dbReference>